<dbReference type="EMBL" id="JACNJD010000363">
    <property type="protein sequence ID" value="MBC8179244.1"/>
    <property type="molecule type" value="Genomic_DNA"/>
</dbReference>
<sequence length="280" mass="31406">MTIKMRWLGTACFEIVLPDKQTIIIDPYVDDSNSSPIMSDHFEGCNYIFITHGHYDHVLDVGKLAHRFRPKIFCSEVTAESLTTHQGVTDSLINRVRPGDTIRVEGLTVEVLHGVHVDFGREYLRLTGRELADEGPDPKVIIKKALMAMMETDQIPGQFPEWIGKYPQGEQLNFVFEPVGGKRIYMAGSYPDPEVIEEAKKAKAHITLLQVLPGKSLAGIEDQVAQLAIASECKIAIPQHHDPLLPGAIKTDLSGLKRIMEEKTDIDFMELVPGEWYNFP</sequence>
<dbReference type="PANTHER" id="PTHR43546">
    <property type="entry name" value="UPF0173 METAL-DEPENDENT HYDROLASE MJ1163-RELATED"/>
    <property type="match status" value="1"/>
</dbReference>
<evidence type="ECO:0000259" key="1">
    <source>
        <dbReference type="SMART" id="SM00849"/>
    </source>
</evidence>
<feature type="domain" description="Metallo-beta-lactamase" evidence="1">
    <location>
        <begin position="9"/>
        <end position="169"/>
    </location>
</feature>
<dbReference type="CDD" id="cd06262">
    <property type="entry name" value="metallo-hydrolase-like_MBL-fold"/>
    <property type="match status" value="1"/>
</dbReference>
<dbReference type="Proteomes" id="UP000650524">
    <property type="component" value="Unassembled WGS sequence"/>
</dbReference>
<dbReference type="InterPro" id="IPR050114">
    <property type="entry name" value="UPF0173_UPF0282_UlaG_hydrolase"/>
</dbReference>
<dbReference type="Gene3D" id="3.60.15.10">
    <property type="entry name" value="Ribonuclease Z/Hydroxyacylglutathione hydrolase-like"/>
    <property type="match status" value="1"/>
</dbReference>
<reference evidence="2 3" key="1">
    <citation type="submission" date="2020-08" db="EMBL/GenBank/DDBJ databases">
        <title>Bridging the membrane lipid divide: bacteria of the FCB group superphylum have the potential to synthesize archaeal ether lipids.</title>
        <authorList>
            <person name="Villanueva L."/>
            <person name="Von Meijenfeldt F.A.B."/>
            <person name="Westbye A.B."/>
            <person name="Yadav S."/>
            <person name="Hopmans E.C."/>
            <person name="Dutilh B.E."/>
            <person name="Sinninghe Damste J.S."/>
        </authorList>
    </citation>
    <scope>NUCLEOTIDE SEQUENCE [LARGE SCALE GENOMIC DNA]</scope>
    <source>
        <strain evidence="2">NIOZ-UU27</strain>
    </source>
</reference>
<name>A0A8J6T972_9DELT</name>
<evidence type="ECO:0000313" key="2">
    <source>
        <dbReference type="EMBL" id="MBC8179244.1"/>
    </source>
</evidence>
<evidence type="ECO:0000313" key="3">
    <source>
        <dbReference type="Proteomes" id="UP000650524"/>
    </source>
</evidence>
<dbReference type="PANTHER" id="PTHR43546:SF3">
    <property type="entry name" value="UPF0173 METAL-DEPENDENT HYDROLASE MJ1163"/>
    <property type="match status" value="1"/>
</dbReference>
<dbReference type="InterPro" id="IPR001279">
    <property type="entry name" value="Metallo-B-lactamas"/>
</dbReference>
<gene>
    <name evidence="2" type="ORF">H8E19_17720</name>
</gene>
<proteinExistence type="predicted"/>
<dbReference type="AlphaFoldDB" id="A0A8J6T972"/>
<accession>A0A8J6T972</accession>
<organism evidence="2 3">
    <name type="scientific">Candidatus Desulfacyla euxinica</name>
    <dbReference type="NCBI Taxonomy" id="2841693"/>
    <lineage>
        <taxon>Bacteria</taxon>
        <taxon>Deltaproteobacteria</taxon>
        <taxon>Candidatus Desulfacyla</taxon>
    </lineage>
</organism>
<comment type="caution">
    <text evidence="2">The sequence shown here is derived from an EMBL/GenBank/DDBJ whole genome shotgun (WGS) entry which is preliminary data.</text>
</comment>
<dbReference type="SMART" id="SM00849">
    <property type="entry name" value="Lactamase_B"/>
    <property type="match status" value="1"/>
</dbReference>
<dbReference type="SUPFAM" id="SSF56281">
    <property type="entry name" value="Metallo-hydrolase/oxidoreductase"/>
    <property type="match status" value="1"/>
</dbReference>
<dbReference type="InterPro" id="IPR036866">
    <property type="entry name" value="RibonucZ/Hydroxyglut_hydro"/>
</dbReference>
<protein>
    <submittedName>
        <fullName evidence="2">MBL fold metallo-hydrolase</fullName>
    </submittedName>
</protein>
<dbReference type="Pfam" id="PF00753">
    <property type="entry name" value="Lactamase_B"/>
    <property type="match status" value="1"/>
</dbReference>